<dbReference type="Proteomes" id="UP000429232">
    <property type="component" value="Chromosome"/>
</dbReference>
<dbReference type="KEGG" id="mgik:GO620_010625"/>
<dbReference type="RefSeq" id="WP_157525309.1">
    <property type="nucleotide sequence ID" value="NZ_CP066775.1"/>
</dbReference>
<organism evidence="3 4">
    <name type="scientific">Mucilaginibacter ginkgonis</name>
    <dbReference type="NCBI Taxonomy" id="2682091"/>
    <lineage>
        <taxon>Bacteria</taxon>
        <taxon>Pseudomonadati</taxon>
        <taxon>Bacteroidota</taxon>
        <taxon>Sphingobacteriia</taxon>
        <taxon>Sphingobacteriales</taxon>
        <taxon>Sphingobacteriaceae</taxon>
        <taxon>Mucilaginibacter</taxon>
    </lineage>
</organism>
<dbReference type="Pfam" id="PF09851">
    <property type="entry name" value="SHOCT"/>
    <property type="match status" value="1"/>
</dbReference>
<dbReference type="EMBL" id="CP066775">
    <property type="protein sequence ID" value="QQL51559.1"/>
    <property type="molecule type" value="Genomic_DNA"/>
</dbReference>
<dbReference type="InterPro" id="IPR018649">
    <property type="entry name" value="SHOCT"/>
</dbReference>
<gene>
    <name evidence="3" type="ORF">GO620_010625</name>
</gene>
<dbReference type="Pfam" id="PF14470">
    <property type="entry name" value="bPH_3"/>
    <property type="match status" value="1"/>
</dbReference>
<accession>A0A6I4HYY0</accession>
<reference evidence="3 4" key="1">
    <citation type="submission" date="2020-12" db="EMBL/GenBank/DDBJ databases">
        <title>HMF7856_wgs.fasta genome submission.</title>
        <authorList>
            <person name="Kang H."/>
            <person name="Kim H."/>
            <person name="Joh K."/>
        </authorList>
    </citation>
    <scope>NUCLEOTIDE SEQUENCE [LARGE SCALE GENOMIC DNA]</scope>
    <source>
        <strain evidence="3 4">HMF7856</strain>
    </source>
</reference>
<feature type="domain" description="YokE-like PH" evidence="2">
    <location>
        <begin position="29"/>
        <end position="121"/>
    </location>
</feature>
<feature type="domain" description="SHOCT" evidence="1">
    <location>
        <begin position="181"/>
        <end position="204"/>
    </location>
</feature>
<evidence type="ECO:0000313" key="3">
    <source>
        <dbReference type="EMBL" id="QQL51559.1"/>
    </source>
</evidence>
<evidence type="ECO:0000259" key="1">
    <source>
        <dbReference type="Pfam" id="PF09851"/>
    </source>
</evidence>
<keyword evidence="4" id="KW-1185">Reference proteome</keyword>
<dbReference type="AlphaFoldDB" id="A0A6I4HYY0"/>
<evidence type="ECO:0000259" key="2">
    <source>
        <dbReference type="Pfam" id="PF14470"/>
    </source>
</evidence>
<proteinExistence type="predicted"/>
<dbReference type="InterPro" id="IPR039519">
    <property type="entry name" value="YokE-like_PH"/>
</dbReference>
<protein>
    <submittedName>
        <fullName evidence="3">PH domain-containing protein</fullName>
    </submittedName>
</protein>
<sequence length="211" mass="23850">MIDKFLADQQEQGAVEKVYSRLEQLLPTGEEALYIATQKKPLVNILPDVVVVTNRRVLFFTPANLGLSLKFVDFTWKDIADVNMKEEIIGSVFTIVTTQGAEMGVDYLPKVQGRKLYQFSQQCREEERKRAEKQTGHIINIPEAPQTAPEPVHIPEPVATPAPVIPEPEPVATPKPDELTEKLKKLRMLFDNGLISQEEYNAKKLELLNDL</sequence>
<evidence type="ECO:0000313" key="4">
    <source>
        <dbReference type="Proteomes" id="UP000429232"/>
    </source>
</evidence>
<name>A0A6I4HYY0_9SPHI</name>